<evidence type="ECO:0000256" key="4">
    <source>
        <dbReference type="ARBA" id="ARBA00022840"/>
    </source>
</evidence>
<dbReference type="GO" id="GO:0016301">
    <property type="term" value="F:kinase activity"/>
    <property type="evidence" value="ECO:0007669"/>
    <property type="project" value="UniProtKB-KW"/>
</dbReference>
<sequence>MALLHHATLTPSKRDLMAAWLATRDWCPDPDVTVVASYRFDDPAGEVGIEAAVLRTPDGTLLHVPLTYRGAPLEGADAHLAGTMEHSVLGARWVYDACGDPVGMAALATAVLTGGSEAEQYFEEDGRREVREPSMTVRGSGSDEPSDASSPAADAVEPHDDGGVTTIRVDAREVLVARVLGTDLTAGGPVDGTLTGRWDGQEPVTLAAVRHLPTT</sequence>
<evidence type="ECO:0000256" key="2">
    <source>
        <dbReference type="ARBA" id="ARBA00022741"/>
    </source>
</evidence>
<keyword evidence="2" id="KW-0547">Nucleotide-binding</keyword>
<feature type="domain" description="Maltokinase N-terminal cap" evidence="6">
    <location>
        <begin position="20"/>
        <end position="100"/>
    </location>
</feature>
<protein>
    <recommendedName>
        <fullName evidence="6">Maltokinase N-terminal cap domain-containing protein</fullName>
    </recommendedName>
</protein>
<dbReference type="RefSeq" id="WP_185253331.1">
    <property type="nucleotide sequence ID" value="NZ_JACKXE010000001.1"/>
</dbReference>
<keyword evidence="8" id="KW-1185">Reference proteome</keyword>
<keyword evidence="3" id="KW-0418">Kinase</keyword>
<organism evidence="7 8">
    <name type="scientific">Nocardioides luti</name>
    <dbReference type="NCBI Taxonomy" id="2761101"/>
    <lineage>
        <taxon>Bacteria</taxon>
        <taxon>Bacillati</taxon>
        <taxon>Actinomycetota</taxon>
        <taxon>Actinomycetes</taxon>
        <taxon>Propionibacteriales</taxon>
        <taxon>Nocardioidaceae</taxon>
        <taxon>Nocardioides</taxon>
    </lineage>
</organism>
<evidence type="ECO:0000256" key="5">
    <source>
        <dbReference type="SAM" id="MobiDB-lite"/>
    </source>
</evidence>
<dbReference type="NCBIfam" id="NF047744">
    <property type="entry name" value="CG0192_rel"/>
    <property type="match status" value="1"/>
</dbReference>
<evidence type="ECO:0000256" key="1">
    <source>
        <dbReference type="ARBA" id="ARBA00022679"/>
    </source>
</evidence>
<proteinExistence type="predicted"/>
<feature type="region of interest" description="Disordered" evidence="5">
    <location>
        <begin position="122"/>
        <end position="163"/>
    </location>
</feature>
<evidence type="ECO:0000256" key="3">
    <source>
        <dbReference type="ARBA" id="ARBA00022777"/>
    </source>
</evidence>
<evidence type="ECO:0000259" key="6">
    <source>
        <dbReference type="Pfam" id="PF18085"/>
    </source>
</evidence>
<dbReference type="InterPro" id="IPR040999">
    <property type="entry name" value="Mak_N_cap"/>
</dbReference>
<dbReference type="GO" id="GO:0005524">
    <property type="term" value="F:ATP binding"/>
    <property type="evidence" value="ECO:0007669"/>
    <property type="project" value="UniProtKB-KW"/>
</dbReference>
<dbReference type="EMBL" id="JACKXE010000001">
    <property type="protein sequence ID" value="MBB6628252.1"/>
    <property type="molecule type" value="Genomic_DNA"/>
</dbReference>
<keyword evidence="1" id="KW-0808">Transferase</keyword>
<name>A0A7X0RH97_9ACTN</name>
<comment type="caution">
    <text evidence="7">The sequence shown here is derived from an EMBL/GenBank/DDBJ whole genome shotgun (WGS) entry which is preliminary data.</text>
</comment>
<gene>
    <name evidence="7" type="ORF">H5V45_13065</name>
</gene>
<reference evidence="7 8" key="1">
    <citation type="submission" date="2020-08" db="EMBL/GenBank/DDBJ databases">
        <authorList>
            <person name="Seo M.-J."/>
        </authorList>
    </citation>
    <scope>NUCLEOTIDE SEQUENCE [LARGE SCALE GENOMIC DNA]</scope>
    <source>
        <strain evidence="7 8">KIGAM211</strain>
    </source>
</reference>
<evidence type="ECO:0000313" key="8">
    <source>
        <dbReference type="Proteomes" id="UP000523955"/>
    </source>
</evidence>
<dbReference type="Pfam" id="PF18085">
    <property type="entry name" value="Mak_N_cap"/>
    <property type="match status" value="1"/>
</dbReference>
<dbReference type="AlphaFoldDB" id="A0A7X0RH97"/>
<accession>A0A7X0RH97</accession>
<keyword evidence="4" id="KW-0067">ATP-binding</keyword>
<dbReference type="Proteomes" id="UP000523955">
    <property type="component" value="Unassembled WGS sequence"/>
</dbReference>
<evidence type="ECO:0000313" key="7">
    <source>
        <dbReference type="EMBL" id="MBB6628252.1"/>
    </source>
</evidence>